<sequence>MKMVSSDCIGADRSEPGSRRRPESFDDYADEVLRTIEAAFVIVRRASLKVEKGPKMQLRETI</sequence>
<comment type="caution">
    <text evidence="2">The sequence shown here is derived from an EMBL/GenBank/DDBJ whole genome shotgun (WGS) entry which is preliminary data.</text>
</comment>
<dbReference type="AlphaFoldDB" id="A0A7J0E7G9"/>
<dbReference type="Proteomes" id="UP000585474">
    <property type="component" value="Unassembled WGS sequence"/>
</dbReference>
<protein>
    <submittedName>
        <fullName evidence="2">Uncharacterized protein</fullName>
    </submittedName>
</protein>
<evidence type="ECO:0000313" key="3">
    <source>
        <dbReference type="Proteomes" id="UP000585474"/>
    </source>
</evidence>
<organism evidence="2 3">
    <name type="scientific">Actinidia rufa</name>
    <dbReference type="NCBI Taxonomy" id="165716"/>
    <lineage>
        <taxon>Eukaryota</taxon>
        <taxon>Viridiplantae</taxon>
        <taxon>Streptophyta</taxon>
        <taxon>Embryophyta</taxon>
        <taxon>Tracheophyta</taxon>
        <taxon>Spermatophyta</taxon>
        <taxon>Magnoliopsida</taxon>
        <taxon>eudicotyledons</taxon>
        <taxon>Gunneridae</taxon>
        <taxon>Pentapetalae</taxon>
        <taxon>asterids</taxon>
        <taxon>Ericales</taxon>
        <taxon>Actinidiaceae</taxon>
        <taxon>Actinidia</taxon>
    </lineage>
</organism>
<name>A0A7J0E7G9_9ERIC</name>
<feature type="region of interest" description="Disordered" evidence="1">
    <location>
        <begin position="1"/>
        <end position="24"/>
    </location>
</feature>
<reference evidence="2 3" key="1">
    <citation type="submission" date="2019-07" db="EMBL/GenBank/DDBJ databases">
        <title>De Novo Assembly of kiwifruit Actinidia rufa.</title>
        <authorList>
            <person name="Sugita-Konishi S."/>
            <person name="Sato K."/>
            <person name="Mori E."/>
            <person name="Abe Y."/>
            <person name="Kisaki G."/>
            <person name="Hamano K."/>
            <person name="Suezawa K."/>
            <person name="Otani M."/>
            <person name="Fukuda T."/>
            <person name="Manabe T."/>
            <person name="Gomi K."/>
            <person name="Tabuchi M."/>
            <person name="Akimitsu K."/>
            <person name="Kataoka I."/>
        </authorList>
    </citation>
    <scope>NUCLEOTIDE SEQUENCE [LARGE SCALE GENOMIC DNA]</scope>
    <source>
        <strain evidence="3">cv. Fuchu</strain>
    </source>
</reference>
<feature type="compositionally biased region" description="Basic and acidic residues" evidence="1">
    <location>
        <begin position="10"/>
        <end position="24"/>
    </location>
</feature>
<gene>
    <name evidence="2" type="ORF">Acr_02g0004820</name>
</gene>
<evidence type="ECO:0000313" key="2">
    <source>
        <dbReference type="EMBL" id="GFY82242.1"/>
    </source>
</evidence>
<keyword evidence="3" id="KW-1185">Reference proteome</keyword>
<evidence type="ECO:0000256" key="1">
    <source>
        <dbReference type="SAM" id="MobiDB-lite"/>
    </source>
</evidence>
<accession>A0A7J0E7G9</accession>
<proteinExistence type="predicted"/>
<dbReference type="EMBL" id="BJWL01000002">
    <property type="protein sequence ID" value="GFY82242.1"/>
    <property type="molecule type" value="Genomic_DNA"/>
</dbReference>